<dbReference type="Gene3D" id="2.70.40.10">
    <property type="match status" value="1"/>
</dbReference>
<reference evidence="2" key="1">
    <citation type="journal article" date="2021" name="Proc. Natl. Acad. Sci. U.S.A.">
        <title>A Catalog of Tens of Thousands of Viruses from Human Metagenomes Reveals Hidden Associations with Chronic Diseases.</title>
        <authorList>
            <person name="Tisza M.J."/>
            <person name="Buck C.B."/>
        </authorList>
    </citation>
    <scope>NUCLEOTIDE SEQUENCE</scope>
    <source>
        <strain evidence="2">Ctz6O13</strain>
    </source>
</reference>
<dbReference type="CDD" id="cd07557">
    <property type="entry name" value="trimeric_dUTPase"/>
    <property type="match status" value="1"/>
</dbReference>
<evidence type="ECO:0000313" key="2">
    <source>
        <dbReference type="EMBL" id="DAF63619.1"/>
    </source>
</evidence>
<proteinExistence type="predicted"/>
<dbReference type="InterPro" id="IPR033704">
    <property type="entry name" value="dUTPase_trimeric"/>
</dbReference>
<evidence type="ECO:0000256" key="1">
    <source>
        <dbReference type="ARBA" id="ARBA00022801"/>
    </source>
</evidence>
<dbReference type="EMBL" id="BK032843">
    <property type="protein sequence ID" value="DAF63619.1"/>
    <property type="molecule type" value="Genomic_DNA"/>
</dbReference>
<name>A0A8S5TKN2_9CAUD</name>
<sequence length="168" mass="19016">MIFKTIVYVRLIDGAKPLTILEKGDWIDLRANKPFDYAGPQCVGDKVTIPTVKIPLGVAMKLPPGFEAPVLPRSSTFNTYGLLPWNCEGLIDNAYNGSNDEWQFGGLCLKDGKVNKGDRICQFRIQLSQKATFWQKVKWLLSRRIEFVYVNKLEDEDRNGFGKGTGER</sequence>
<keyword evidence="1" id="KW-0378">Hydrolase</keyword>
<organism evidence="2">
    <name type="scientific">Podoviridae sp. ctz6O13</name>
    <dbReference type="NCBI Taxonomy" id="2827757"/>
    <lineage>
        <taxon>Viruses</taxon>
        <taxon>Duplodnaviria</taxon>
        <taxon>Heunggongvirae</taxon>
        <taxon>Uroviricota</taxon>
        <taxon>Caudoviricetes</taxon>
    </lineage>
</organism>
<accession>A0A8S5TKN2</accession>
<dbReference type="InterPro" id="IPR036157">
    <property type="entry name" value="dUTPase-like_sf"/>
</dbReference>
<protein>
    <submittedName>
        <fullName evidence="2">dUTPase</fullName>
    </submittedName>
</protein>
<dbReference type="GO" id="GO:0016787">
    <property type="term" value="F:hydrolase activity"/>
    <property type="evidence" value="ECO:0007669"/>
    <property type="project" value="UniProtKB-KW"/>
</dbReference>
<dbReference type="SUPFAM" id="SSF51283">
    <property type="entry name" value="dUTPase-like"/>
    <property type="match status" value="1"/>
</dbReference>